<dbReference type="Pfam" id="PF11454">
    <property type="entry name" value="DUF3016"/>
    <property type="match status" value="1"/>
</dbReference>
<feature type="signal peptide" evidence="1">
    <location>
        <begin position="1"/>
        <end position="19"/>
    </location>
</feature>
<dbReference type="InterPro" id="IPR021557">
    <property type="entry name" value="DUF3016"/>
</dbReference>
<comment type="caution">
    <text evidence="2">The sequence shown here is derived from an EMBL/GenBank/DDBJ whole genome shotgun (WGS) entry which is preliminary data.</text>
</comment>
<evidence type="ECO:0000313" key="2">
    <source>
        <dbReference type="EMBL" id="KVX01797.1"/>
    </source>
</evidence>
<accession>A0A106C042</accession>
<dbReference type="RefSeq" id="WP_059745695.1">
    <property type="nucleotide sequence ID" value="NZ_LRDC01000018.1"/>
</dbReference>
<gene>
    <name evidence="2" type="ORF">AWJ07_04245</name>
</gene>
<reference evidence="2 3" key="1">
    <citation type="submission" date="2016-01" db="EMBL/GenBank/DDBJ databases">
        <title>Draft genome of the antarctic isolate Shewanella frigidimarina Ag06-30.</title>
        <authorList>
            <person name="Parmeciano Di Noto G."/>
            <person name="Vazquez S."/>
            <person name="Mac Cormack W."/>
            <person name="Iriarte A."/>
            <person name="Quiroga C."/>
        </authorList>
    </citation>
    <scope>NUCLEOTIDE SEQUENCE [LARGE SCALE GENOMIC DNA]</scope>
    <source>
        <strain evidence="2 3">Ag06-30</strain>
    </source>
</reference>
<dbReference type="AlphaFoldDB" id="A0A106C042"/>
<sequence length="174" mass="19852">MNVKYLLLAPVLVCQVALAEDAPEPNPVTKVGMVKIEWQTPKDFRDIKTSNELQSRFENRLFETLTKNINKQAEKILKPGQTLQMQVTNLDLAGDMRPTFGATPGDLRIVKDLYPPRAAFSYSVNEGDKVIIAGDEKIIDMSFMNNTRNFNNRPFQYETNLFDDWLQKTVAPKL</sequence>
<evidence type="ECO:0008006" key="4">
    <source>
        <dbReference type="Google" id="ProtNLM"/>
    </source>
</evidence>
<proteinExistence type="predicted"/>
<dbReference type="EMBL" id="LRDC01000018">
    <property type="protein sequence ID" value="KVX01797.1"/>
    <property type="molecule type" value="Genomic_DNA"/>
</dbReference>
<name>A0A106C042_SHEFR</name>
<dbReference type="Proteomes" id="UP000055702">
    <property type="component" value="Unassembled WGS sequence"/>
</dbReference>
<evidence type="ECO:0000313" key="3">
    <source>
        <dbReference type="Proteomes" id="UP000055702"/>
    </source>
</evidence>
<feature type="chain" id="PRO_5007125924" description="DUF3016 domain-containing protein" evidence="1">
    <location>
        <begin position="20"/>
        <end position="174"/>
    </location>
</feature>
<protein>
    <recommendedName>
        <fullName evidence="4">DUF3016 domain-containing protein</fullName>
    </recommendedName>
</protein>
<organism evidence="2">
    <name type="scientific">Shewanella frigidimarina</name>
    <dbReference type="NCBI Taxonomy" id="56812"/>
    <lineage>
        <taxon>Bacteria</taxon>
        <taxon>Pseudomonadati</taxon>
        <taxon>Pseudomonadota</taxon>
        <taxon>Gammaproteobacteria</taxon>
        <taxon>Alteromonadales</taxon>
        <taxon>Shewanellaceae</taxon>
        <taxon>Shewanella</taxon>
    </lineage>
</organism>
<evidence type="ECO:0000256" key="1">
    <source>
        <dbReference type="SAM" id="SignalP"/>
    </source>
</evidence>
<keyword evidence="1" id="KW-0732">Signal</keyword>